<evidence type="ECO:0000313" key="3">
    <source>
        <dbReference type="Proteomes" id="UP000433652"/>
    </source>
</evidence>
<accession>A0A6I4SZD9</accession>
<dbReference type="SUPFAM" id="SSF141371">
    <property type="entry name" value="PilZ domain-like"/>
    <property type="match status" value="1"/>
</dbReference>
<evidence type="ECO:0008006" key="4">
    <source>
        <dbReference type="Google" id="ProtNLM"/>
    </source>
</evidence>
<proteinExistence type="predicted"/>
<dbReference type="Proteomes" id="UP000433652">
    <property type="component" value="Unassembled WGS sequence"/>
</dbReference>
<dbReference type="EMBL" id="WTYM01000057">
    <property type="protein sequence ID" value="MXO60798.1"/>
    <property type="molecule type" value="Genomic_DNA"/>
</dbReference>
<organism evidence="2 3">
    <name type="scientific">Croceibacterium salegens</name>
    <dbReference type="NCBI Taxonomy" id="1737568"/>
    <lineage>
        <taxon>Bacteria</taxon>
        <taxon>Pseudomonadati</taxon>
        <taxon>Pseudomonadota</taxon>
        <taxon>Alphaproteobacteria</taxon>
        <taxon>Sphingomonadales</taxon>
        <taxon>Erythrobacteraceae</taxon>
        <taxon>Croceibacterium</taxon>
    </lineage>
</organism>
<sequence length="133" mass="14622">MVEIDSCPTKLKATSGAEMSQTDEVQPNRRSSSRRETHVETIMKDAKGSFCRGTIDDISEEGCAITIRHGHPVLERIYSIKFANLEIQAGFVAWTQDGKAGMGFLAPLHPSVVDSIVARFPPVEDTITHPTPR</sequence>
<feature type="region of interest" description="Disordered" evidence="1">
    <location>
        <begin position="1"/>
        <end position="39"/>
    </location>
</feature>
<evidence type="ECO:0000256" key="1">
    <source>
        <dbReference type="SAM" id="MobiDB-lite"/>
    </source>
</evidence>
<protein>
    <recommendedName>
        <fullName evidence="4">PilZ domain-containing protein</fullName>
    </recommendedName>
</protein>
<gene>
    <name evidence="2" type="ORF">GRI89_14740</name>
</gene>
<reference evidence="2 3" key="1">
    <citation type="submission" date="2019-12" db="EMBL/GenBank/DDBJ databases">
        <title>Genomic-based taxomic classification of the family Erythrobacteraceae.</title>
        <authorList>
            <person name="Xu L."/>
        </authorList>
    </citation>
    <scope>NUCLEOTIDE SEQUENCE [LARGE SCALE GENOMIC DNA]</scope>
    <source>
        <strain evidence="2 3">MCCC 1K01500</strain>
    </source>
</reference>
<feature type="compositionally biased region" description="Polar residues" evidence="1">
    <location>
        <begin position="17"/>
        <end position="30"/>
    </location>
</feature>
<name>A0A6I4SZD9_9SPHN</name>
<keyword evidence="3" id="KW-1185">Reference proteome</keyword>
<comment type="caution">
    <text evidence="2">The sequence shown here is derived from an EMBL/GenBank/DDBJ whole genome shotgun (WGS) entry which is preliminary data.</text>
</comment>
<dbReference type="RefSeq" id="WP_159797287.1">
    <property type="nucleotide sequence ID" value="NZ_WTYM01000057.1"/>
</dbReference>
<dbReference type="OrthoDB" id="7428323at2"/>
<dbReference type="AlphaFoldDB" id="A0A6I4SZD9"/>
<evidence type="ECO:0000313" key="2">
    <source>
        <dbReference type="EMBL" id="MXO60798.1"/>
    </source>
</evidence>